<organism evidence="7 8">
    <name type="scientific">Anabaena azotica FACHB-119</name>
    <dbReference type="NCBI Taxonomy" id="947527"/>
    <lineage>
        <taxon>Bacteria</taxon>
        <taxon>Bacillati</taxon>
        <taxon>Cyanobacteriota</taxon>
        <taxon>Cyanophyceae</taxon>
        <taxon>Nostocales</taxon>
        <taxon>Nostocaceae</taxon>
        <taxon>Anabaena</taxon>
        <taxon>Anabaena azotica</taxon>
    </lineage>
</organism>
<comment type="caution">
    <text evidence="7">The sequence shown here is derived from an EMBL/GenBank/DDBJ whole genome shotgun (WGS) entry which is preliminary data.</text>
</comment>
<dbReference type="Pfam" id="PF02265">
    <property type="entry name" value="S1-P1_nuclease"/>
    <property type="match status" value="1"/>
</dbReference>
<dbReference type="SUPFAM" id="SSF48537">
    <property type="entry name" value="Phospholipase C/P1 nuclease"/>
    <property type="match status" value="1"/>
</dbReference>
<keyword evidence="2" id="KW-0479">Metal-binding</keyword>
<evidence type="ECO:0000256" key="1">
    <source>
        <dbReference type="ARBA" id="ARBA00022722"/>
    </source>
</evidence>
<reference evidence="7 8" key="1">
    <citation type="journal article" date="2020" name="ISME J.">
        <title>Comparative genomics reveals insights into cyanobacterial evolution and habitat adaptation.</title>
        <authorList>
            <person name="Chen M.Y."/>
            <person name="Teng W.K."/>
            <person name="Zhao L."/>
            <person name="Hu C.X."/>
            <person name="Zhou Y.K."/>
            <person name="Han B.P."/>
            <person name="Song L.R."/>
            <person name="Shu W.S."/>
        </authorList>
    </citation>
    <scope>NUCLEOTIDE SEQUENCE [LARGE SCALE GENOMIC DNA]</scope>
    <source>
        <strain evidence="7 8">FACHB-119</strain>
    </source>
</reference>
<keyword evidence="4" id="KW-0378">Hydrolase</keyword>
<accession>A0ABR8DDG1</accession>
<dbReference type="PANTHER" id="PTHR33146:SF10">
    <property type="entry name" value="STRAND-SPECIFIC NUCLEASE, PUTATIVE-RELATED"/>
    <property type="match status" value="1"/>
</dbReference>
<dbReference type="InterPro" id="IPR008947">
    <property type="entry name" value="PLipase_C/P1_nuclease_dom_sf"/>
</dbReference>
<evidence type="ECO:0000313" key="7">
    <source>
        <dbReference type="EMBL" id="MBD2505149.1"/>
    </source>
</evidence>
<gene>
    <name evidence="7" type="ORF">H6G83_31865</name>
</gene>
<keyword evidence="5" id="KW-1015">Disulfide bond</keyword>
<keyword evidence="3" id="KW-0255">Endonuclease</keyword>
<evidence type="ECO:0000256" key="3">
    <source>
        <dbReference type="ARBA" id="ARBA00022759"/>
    </source>
</evidence>
<dbReference type="PANTHER" id="PTHR33146">
    <property type="entry name" value="ENDONUCLEASE 4"/>
    <property type="match status" value="1"/>
</dbReference>
<sequence>MLKRHFFIKVVVIAILSAIVIWQQPAFAWNKAGHMVSGAIAYSELKPNHPQVIEEIATILKEHPEYSKFEAQWNALNQSDISPEAKNLYLFMWAAKWPDEARDNNTFNRPTWHYINFPYQPDRSSNSIPREILDEENILFAFQKNLDVIQSNPSNSDKAVAICWLFHLIGDVHQPLHTTKLITNQYPEPEGDRGGTSFYIRVRPDNQTISLHKFWDDLILGSERFQTVRNTATRLRATYQRNQLPQLRETKFNNWAKSESFKIARQDVYLNGILSGSSDKNDGKVLPENYAATAKPIAERQMSLAGYRLADVFNQLFG</sequence>
<name>A0ABR8DDG1_9NOST</name>
<dbReference type="CDD" id="cd11010">
    <property type="entry name" value="S1-P1_nuclease"/>
    <property type="match status" value="1"/>
</dbReference>
<keyword evidence="6" id="KW-0325">Glycoprotein</keyword>
<evidence type="ECO:0000256" key="2">
    <source>
        <dbReference type="ARBA" id="ARBA00022723"/>
    </source>
</evidence>
<dbReference type="Proteomes" id="UP000661112">
    <property type="component" value="Unassembled WGS sequence"/>
</dbReference>
<evidence type="ECO:0000256" key="6">
    <source>
        <dbReference type="ARBA" id="ARBA00023180"/>
    </source>
</evidence>
<dbReference type="InterPro" id="IPR003154">
    <property type="entry name" value="S1/P1nuclease"/>
</dbReference>
<dbReference type="Gene3D" id="1.10.575.10">
    <property type="entry name" value="P1 Nuclease"/>
    <property type="match status" value="1"/>
</dbReference>
<dbReference type="RefSeq" id="WP_190479665.1">
    <property type="nucleotide sequence ID" value="NZ_JACJSG010000071.1"/>
</dbReference>
<evidence type="ECO:0000313" key="8">
    <source>
        <dbReference type="Proteomes" id="UP000661112"/>
    </source>
</evidence>
<dbReference type="EMBL" id="JACJSG010000071">
    <property type="protein sequence ID" value="MBD2505149.1"/>
    <property type="molecule type" value="Genomic_DNA"/>
</dbReference>
<keyword evidence="1" id="KW-0540">Nuclease</keyword>
<evidence type="ECO:0000256" key="4">
    <source>
        <dbReference type="ARBA" id="ARBA00022801"/>
    </source>
</evidence>
<protein>
    <submittedName>
        <fullName evidence="7">S1/P1 nuclease</fullName>
    </submittedName>
</protein>
<evidence type="ECO:0000256" key="5">
    <source>
        <dbReference type="ARBA" id="ARBA00023157"/>
    </source>
</evidence>
<keyword evidence="8" id="KW-1185">Reference proteome</keyword>
<proteinExistence type="predicted"/>